<dbReference type="Proteomes" id="UP001341281">
    <property type="component" value="Chromosome 06"/>
</dbReference>
<proteinExistence type="predicted"/>
<name>A0AAQ3TYI0_PASNO</name>
<organism evidence="2 3">
    <name type="scientific">Paspalum notatum var. saurae</name>
    <dbReference type="NCBI Taxonomy" id="547442"/>
    <lineage>
        <taxon>Eukaryota</taxon>
        <taxon>Viridiplantae</taxon>
        <taxon>Streptophyta</taxon>
        <taxon>Embryophyta</taxon>
        <taxon>Tracheophyta</taxon>
        <taxon>Spermatophyta</taxon>
        <taxon>Magnoliopsida</taxon>
        <taxon>Liliopsida</taxon>
        <taxon>Poales</taxon>
        <taxon>Poaceae</taxon>
        <taxon>PACMAD clade</taxon>
        <taxon>Panicoideae</taxon>
        <taxon>Andropogonodae</taxon>
        <taxon>Paspaleae</taxon>
        <taxon>Paspalinae</taxon>
        <taxon>Paspalum</taxon>
    </lineage>
</organism>
<evidence type="ECO:0000256" key="1">
    <source>
        <dbReference type="SAM" id="MobiDB-lite"/>
    </source>
</evidence>
<feature type="region of interest" description="Disordered" evidence="1">
    <location>
        <begin position="124"/>
        <end position="220"/>
    </location>
</feature>
<accession>A0AAQ3TYI0</accession>
<sequence>MMEALAACSSNAALAQESSAPVLATVFFRMDQSPKGAQERLQGFFAFAMSPMFCTCATAPRVDAAVWTTEGLGAVAGNRQPRDARGGKRAGCRRGQPPAWGCARWRAHVPPPWAAAGPGCASWRARGAPPLPPPRPRPARRHRQASQGCLALRRQPSQAAVPAPAQASAGDEGRGRGAPRRGWGHGGSGGRSTVAPRRRPRAARHGHGGVRDARGDATVSEADVRAQAMVEG</sequence>
<dbReference type="AlphaFoldDB" id="A0AAQ3TYI0"/>
<feature type="compositionally biased region" description="Basic residues" evidence="1">
    <location>
        <begin position="196"/>
        <end position="208"/>
    </location>
</feature>
<protein>
    <submittedName>
        <fullName evidence="2">Uncharacterized protein</fullName>
    </submittedName>
</protein>
<gene>
    <name evidence="2" type="ORF">U9M48_029276</name>
</gene>
<reference evidence="2 3" key="1">
    <citation type="submission" date="2024-02" db="EMBL/GenBank/DDBJ databases">
        <title>High-quality chromosome-scale genome assembly of Pensacola bahiagrass (Paspalum notatum Flugge var. saurae).</title>
        <authorList>
            <person name="Vega J.M."/>
            <person name="Podio M."/>
            <person name="Orjuela J."/>
            <person name="Siena L.A."/>
            <person name="Pessino S.C."/>
            <person name="Combes M.C."/>
            <person name="Mariac C."/>
            <person name="Albertini E."/>
            <person name="Pupilli F."/>
            <person name="Ortiz J.P.A."/>
            <person name="Leblanc O."/>
        </authorList>
    </citation>
    <scope>NUCLEOTIDE SEQUENCE [LARGE SCALE GENOMIC DNA]</scope>
    <source>
        <strain evidence="2">R1</strain>
        <tissue evidence="2">Leaf</tissue>
    </source>
</reference>
<keyword evidence="3" id="KW-1185">Reference proteome</keyword>
<dbReference type="EMBL" id="CP144750">
    <property type="protein sequence ID" value="WVZ81953.1"/>
    <property type="molecule type" value="Genomic_DNA"/>
</dbReference>
<evidence type="ECO:0000313" key="2">
    <source>
        <dbReference type="EMBL" id="WVZ81953.1"/>
    </source>
</evidence>
<evidence type="ECO:0000313" key="3">
    <source>
        <dbReference type="Proteomes" id="UP001341281"/>
    </source>
</evidence>
<feature type="compositionally biased region" description="Low complexity" evidence="1">
    <location>
        <begin position="155"/>
        <end position="170"/>
    </location>
</feature>